<sequence length="227" mass="24363">MWCLRTFCTMNRILCRHKEVNHQDYQAVNQDRCRDVIKTSAVLEEDIDGGRSLEREASEAKERLEPKEGIIRLKPPEAARGFPTSRVVTAASDESDQSPARETANAVEEDGWSPPPRPSMPAMPGPPGISGTADGIASTLPPSIVSMDSSLMEGSDDVDAELPRAESPAGPVEILPQGSRFGEPVLSVPAATPLVPFVLKGPPPSCTKEDRVKALKYAAVVPPSAKK</sequence>
<dbReference type="AlphaFoldDB" id="A0A812KWD0"/>
<feature type="non-terminal residue" evidence="2">
    <location>
        <position position="1"/>
    </location>
</feature>
<comment type="caution">
    <text evidence="2">The sequence shown here is derived from an EMBL/GenBank/DDBJ whole genome shotgun (WGS) entry which is preliminary data.</text>
</comment>
<evidence type="ECO:0000313" key="3">
    <source>
        <dbReference type="Proteomes" id="UP000604046"/>
    </source>
</evidence>
<name>A0A812KWD0_9DINO</name>
<evidence type="ECO:0000313" key="2">
    <source>
        <dbReference type="EMBL" id="CAE7235821.1"/>
    </source>
</evidence>
<gene>
    <name evidence="2" type="primary">scoF</name>
    <name evidence="2" type="ORF">SNAT2548_LOCUS10101</name>
</gene>
<dbReference type="EMBL" id="CAJNDS010000815">
    <property type="protein sequence ID" value="CAE7235821.1"/>
    <property type="molecule type" value="Genomic_DNA"/>
</dbReference>
<evidence type="ECO:0000256" key="1">
    <source>
        <dbReference type="SAM" id="MobiDB-lite"/>
    </source>
</evidence>
<protein>
    <submittedName>
        <fullName evidence="2">ScoF protein</fullName>
    </submittedName>
</protein>
<keyword evidence="3" id="KW-1185">Reference proteome</keyword>
<accession>A0A812KWD0</accession>
<dbReference type="Proteomes" id="UP000604046">
    <property type="component" value="Unassembled WGS sequence"/>
</dbReference>
<reference evidence="2" key="1">
    <citation type="submission" date="2021-02" db="EMBL/GenBank/DDBJ databases">
        <authorList>
            <person name="Dougan E. K."/>
            <person name="Rhodes N."/>
            <person name="Thang M."/>
            <person name="Chan C."/>
        </authorList>
    </citation>
    <scope>NUCLEOTIDE SEQUENCE</scope>
</reference>
<feature type="region of interest" description="Disordered" evidence="1">
    <location>
        <begin position="81"/>
        <end position="123"/>
    </location>
</feature>
<organism evidence="2 3">
    <name type="scientific">Symbiodinium natans</name>
    <dbReference type="NCBI Taxonomy" id="878477"/>
    <lineage>
        <taxon>Eukaryota</taxon>
        <taxon>Sar</taxon>
        <taxon>Alveolata</taxon>
        <taxon>Dinophyceae</taxon>
        <taxon>Suessiales</taxon>
        <taxon>Symbiodiniaceae</taxon>
        <taxon>Symbiodinium</taxon>
    </lineage>
</organism>
<feature type="compositionally biased region" description="Pro residues" evidence="1">
    <location>
        <begin position="113"/>
        <end position="123"/>
    </location>
</feature>
<feature type="region of interest" description="Disordered" evidence="1">
    <location>
        <begin position="144"/>
        <end position="176"/>
    </location>
</feature>
<proteinExistence type="predicted"/>